<name>A0A9D1PU80_9SPIO</name>
<reference evidence="8" key="1">
    <citation type="journal article" date="2021" name="PeerJ">
        <title>Extensive microbial diversity within the chicken gut microbiome revealed by metagenomics and culture.</title>
        <authorList>
            <person name="Gilroy R."/>
            <person name="Ravi A."/>
            <person name="Getino M."/>
            <person name="Pursley I."/>
            <person name="Horton D.L."/>
            <person name="Alikhan N.F."/>
            <person name="Baker D."/>
            <person name="Gharbi K."/>
            <person name="Hall N."/>
            <person name="Watson M."/>
            <person name="Adriaenssens E.M."/>
            <person name="Foster-Nyarko E."/>
            <person name="Jarju S."/>
            <person name="Secka A."/>
            <person name="Antonio M."/>
            <person name="Oren A."/>
            <person name="Chaudhuri R.R."/>
            <person name="La Ragione R."/>
            <person name="Hildebrand F."/>
            <person name="Pallen M.J."/>
        </authorList>
    </citation>
    <scope>NUCLEOTIDE SEQUENCE</scope>
    <source>
        <strain evidence="8">Gambia11-129</strain>
    </source>
</reference>
<dbReference type="InterPro" id="IPR000774">
    <property type="entry name" value="PPIase_FKBP_N"/>
</dbReference>
<dbReference type="InterPro" id="IPR001179">
    <property type="entry name" value="PPIase_FKBP_dom"/>
</dbReference>
<comment type="catalytic activity">
    <reaction evidence="1 5">
        <text>[protein]-peptidylproline (omega=180) = [protein]-peptidylproline (omega=0)</text>
        <dbReference type="Rhea" id="RHEA:16237"/>
        <dbReference type="Rhea" id="RHEA-COMP:10747"/>
        <dbReference type="Rhea" id="RHEA-COMP:10748"/>
        <dbReference type="ChEBI" id="CHEBI:83833"/>
        <dbReference type="ChEBI" id="CHEBI:83834"/>
        <dbReference type="EC" id="5.2.1.8"/>
    </reaction>
</comment>
<sequence>MKKKMFVLLVLLLSIGAFLFADGTYVKVTGVSETDFGHDIEAIKTDGSSVIYHISDETEMVTDLEDIKEGDVLLVEDTGIATMSIPPQMSATKVEMAENADQIEFSDPVSYPGTYDADKILSDFSYSYGYQMMESLKGQNLDVKGAYFERGIYDALTLSADLLLTFDEMSDAGNEYLTTVYVDGTSTGCGDRLSLDEIKALSKPEGLEEMFAYSYGFLLSYQMMLEGINLVAEPFISGVEASIYSLAPDMTEEEMNTAINEYANYISYLIEAYLEQLKTENLAEAESFFASNKNEKGVTVIDEYLQMKKTVENKNGKSPLETDKVKVDYILTDLEGSLLDEASGAVFSLSSVIDGFKKGIMNMKSGEEATLYVHPFYGYGESGTTTIEPNKLLVFNVKLLEINPQE</sequence>
<organism evidence="8 9">
    <name type="scientific">Candidatus Ornithospirochaeta avicola</name>
    <dbReference type="NCBI Taxonomy" id="2840896"/>
    <lineage>
        <taxon>Bacteria</taxon>
        <taxon>Pseudomonadati</taxon>
        <taxon>Spirochaetota</taxon>
        <taxon>Spirochaetia</taxon>
        <taxon>Spirochaetales</taxon>
        <taxon>Spirochaetaceae</taxon>
        <taxon>Spirochaetaceae incertae sedis</taxon>
        <taxon>Candidatus Ornithospirochaeta</taxon>
    </lineage>
</organism>
<dbReference type="GO" id="GO:0003755">
    <property type="term" value="F:peptidyl-prolyl cis-trans isomerase activity"/>
    <property type="evidence" value="ECO:0007669"/>
    <property type="project" value="UniProtKB-KW"/>
</dbReference>
<comment type="caution">
    <text evidence="8">The sequence shown here is derived from an EMBL/GenBank/DDBJ whole genome shotgun (WGS) entry which is preliminary data.</text>
</comment>
<dbReference type="AlphaFoldDB" id="A0A9D1PU80"/>
<dbReference type="PANTHER" id="PTHR10516:SF443">
    <property type="entry name" value="FK506-BINDING PROTEIN 59-RELATED"/>
    <property type="match status" value="1"/>
</dbReference>
<gene>
    <name evidence="8" type="ORF">IAB12_06080</name>
</gene>
<dbReference type="InterPro" id="IPR046357">
    <property type="entry name" value="PPIase_dom_sf"/>
</dbReference>
<evidence type="ECO:0000256" key="2">
    <source>
        <dbReference type="ARBA" id="ARBA00013194"/>
    </source>
</evidence>
<evidence type="ECO:0000256" key="6">
    <source>
        <dbReference type="SAM" id="SignalP"/>
    </source>
</evidence>
<proteinExistence type="predicted"/>
<dbReference type="GO" id="GO:0006457">
    <property type="term" value="P:protein folding"/>
    <property type="evidence" value="ECO:0007669"/>
    <property type="project" value="InterPro"/>
</dbReference>
<evidence type="ECO:0000256" key="1">
    <source>
        <dbReference type="ARBA" id="ARBA00000971"/>
    </source>
</evidence>
<reference evidence="8" key="2">
    <citation type="submission" date="2021-04" db="EMBL/GenBank/DDBJ databases">
        <authorList>
            <person name="Gilroy R."/>
        </authorList>
    </citation>
    <scope>NUCLEOTIDE SEQUENCE</scope>
    <source>
        <strain evidence="8">Gambia11-129</strain>
    </source>
</reference>
<feature type="chain" id="PRO_5038394113" description="peptidylprolyl isomerase" evidence="6">
    <location>
        <begin position="22"/>
        <end position="406"/>
    </location>
</feature>
<protein>
    <recommendedName>
        <fullName evidence="2 5">peptidylprolyl isomerase</fullName>
        <ecNumber evidence="2 5">5.2.1.8</ecNumber>
    </recommendedName>
</protein>
<evidence type="ECO:0000313" key="8">
    <source>
        <dbReference type="EMBL" id="HIV99325.1"/>
    </source>
</evidence>
<dbReference type="EMBL" id="DXHU01000023">
    <property type="protein sequence ID" value="HIV99325.1"/>
    <property type="molecule type" value="Genomic_DNA"/>
</dbReference>
<accession>A0A9D1PU80</accession>
<feature type="signal peptide" evidence="6">
    <location>
        <begin position="1"/>
        <end position="21"/>
    </location>
</feature>
<dbReference type="PANTHER" id="PTHR10516">
    <property type="entry name" value="PEPTIDYL-PROLYL CIS-TRANS ISOMERASE"/>
    <property type="match status" value="1"/>
</dbReference>
<dbReference type="Pfam" id="PF00254">
    <property type="entry name" value="FKBP_C"/>
    <property type="match status" value="1"/>
</dbReference>
<dbReference type="SUPFAM" id="SSF54534">
    <property type="entry name" value="FKBP-like"/>
    <property type="match status" value="1"/>
</dbReference>
<dbReference type="Gene3D" id="3.10.50.40">
    <property type="match status" value="1"/>
</dbReference>
<evidence type="ECO:0000256" key="4">
    <source>
        <dbReference type="ARBA" id="ARBA00023235"/>
    </source>
</evidence>
<keyword evidence="6" id="KW-0732">Signal</keyword>
<dbReference type="PROSITE" id="PS50059">
    <property type="entry name" value="FKBP_PPIASE"/>
    <property type="match status" value="1"/>
</dbReference>
<dbReference type="EC" id="5.2.1.8" evidence="2 5"/>
<evidence type="ECO:0000259" key="7">
    <source>
        <dbReference type="PROSITE" id="PS50059"/>
    </source>
</evidence>
<dbReference type="Pfam" id="PF01346">
    <property type="entry name" value="FKBP_N"/>
    <property type="match status" value="1"/>
</dbReference>
<dbReference type="Gene3D" id="1.10.287.460">
    <property type="entry name" value="Peptidyl-prolyl cis-trans isomerase, FKBP-type, N-terminal domain"/>
    <property type="match status" value="1"/>
</dbReference>
<dbReference type="InterPro" id="IPR050689">
    <property type="entry name" value="FKBP-type_PPIase"/>
</dbReference>
<dbReference type="Proteomes" id="UP000823936">
    <property type="component" value="Unassembled WGS sequence"/>
</dbReference>
<keyword evidence="4 5" id="KW-0413">Isomerase</keyword>
<evidence type="ECO:0000256" key="3">
    <source>
        <dbReference type="ARBA" id="ARBA00023110"/>
    </source>
</evidence>
<keyword evidence="3 5" id="KW-0697">Rotamase</keyword>
<evidence type="ECO:0000256" key="5">
    <source>
        <dbReference type="PROSITE-ProRule" id="PRU00277"/>
    </source>
</evidence>
<evidence type="ECO:0000313" key="9">
    <source>
        <dbReference type="Proteomes" id="UP000823936"/>
    </source>
</evidence>
<feature type="domain" description="PPIase FKBP-type" evidence="7">
    <location>
        <begin position="322"/>
        <end position="403"/>
    </location>
</feature>
<dbReference type="InterPro" id="IPR036944">
    <property type="entry name" value="PPIase_FKBP_N_sf"/>
</dbReference>